<feature type="region of interest" description="Disordered" evidence="1">
    <location>
        <begin position="76"/>
        <end position="154"/>
    </location>
</feature>
<evidence type="ECO:0000256" key="1">
    <source>
        <dbReference type="SAM" id="MobiDB-lite"/>
    </source>
</evidence>
<organism evidence="2 3">
    <name type="scientific">Lactuca saligna</name>
    <name type="common">Willowleaf lettuce</name>
    <dbReference type="NCBI Taxonomy" id="75948"/>
    <lineage>
        <taxon>Eukaryota</taxon>
        <taxon>Viridiplantae</taxon>
        <taxon>Streptophyta</taxon>
        <taxon>Embryophyta</taxon>
        <taxon>Tracheophyta</taxon>
        <taxon>Spermatophyta</taxon>
        <taxon>Magnoliopsida</taxon>
        <taxon>eudicotyledons</taxon>
        <taxon>Gunneridae</taxon>
        <taxon>Pentapetalae</taxon>
        <taxon>asterids</taxon>
        <taxon>campanulids</taxon>
        <taxon>Asterales</taxon>
        <taxon>Asteraceae</taxon>
        <taxon>Cichorioideae</taxon>
        <taxon>Cichorieae</taxon>
        <taxon>Lactucinae</taxon>
        <taxon>Lactuca</taxon>
    </lineage>
</organism>
<proteinExistence type="predicted"/>
<protein>
    <submittedName>
        <fullName evidence="2">Uncharacterized protein</fullName>
    </submittedName>
</protein>
<feature type="compositionally biased region" description="Basic and acidic residues" evidence="1">
    <location>
        <begin position="106"/>
        <end position="118"/>
    </location>
</feature>
<accession>A0AA36E880</accession>
<feature type="compositionally biased region" description="Acidic residues" evidence="1">
    <location>
        <begin position="77"/>
        <end position="105"/>
    </location>
</feature>
<evidence type="ECO:0000313" key="3">
    <source>
        <dbReference type="Proteomes" id="UP001177003"/>
    </source>
</evidence>
<name>A0AA36E880_LACSI</name>
<reference evidence="2" key="1">
    <citation type="submission" date="2023-04" db="EMBL/GenBank/DDBJ databases">
        <authorList>
            <person name="Vijverberg K."/>
            <person name="Xiong W."/>
            <person name="Schranz E."/>
        </authorList>
    </citation>
    <scope>NUCLEOTIDE SEQUENCE</scope>
</reference>
<dbReference type="AlphaFoldDB" id="A0AA36E880"/>
<evidence type="ECO:0000313" key="2">
    <source>
        <dbReference type="EMBL" id="CAI9285867.1"/>
    </source>
</evidence>
<sequence>MKSNLSAKKNDLFLMSKQLWTHETSTKSVKGFFSKGTKALVKFVETEGFQSASTPIAMVAEEHVAPSRTNLSFSFEVSDDVSDDDNVNDDDDDDANDDDDDDDQGEDFHMFEPSKEPVNEPSTARKPPQAVSVTTESPFGSHKDDSHASLMPRKRRCRDPRLRVLIAERVQPTSIVEPSQANLGGLIGLYCDLKDKLIGKFGDEFKTSSFGDGKDSETSERVVVSPVLDANIDHLSSCTITADEERRRREKLIN</sequence>
<gene>
    <name evidence="2" type="ORF">LSALG_LOCUS25321</name>
</gene>
<dbReference type="Proteomes" id="UP001177003">
    <property type="component" value="Chromosome 5"/>
</dbReference>
<keyword evidence="3" id="KW-1185">Reference proteome</keyword>
<dbReference type="EMBL" id="OX465081">
    <property type="protein sequence ID" value="CAI9285867.1"/>
    <property type="molecule type" value="Genomic_DNA"/>
</dbReference>